<accession>A0AAD7FXF0</accession>
<keyword evidence="4" id="KW-1185">Reference proteome</keyword>
<dbReference type="GO" id="GO:0008157">
    <property type="term" value="F:protein phosphatase 1 binding"/>
    <property type="evidence" value="ECO:0007669"/>
    <property type="project" value="TreeGrafter"/>
</dbReference>
<dbReference type="InterPro" id="IPR038175">
    <property type="entry name" value="CBM21_dom_sf"/>
</dbReference>
<feature type="domain" description="CBM21" evidence="2">
    <location>
        <begin position="347"/>
        <end position="510"/>
    </location>
</feature>
<feature type="compositionally biased region" description="Low complexity" evidence="1">
    <location>
        <begin position="186"/>
        <end position="208"/>
    </location>
</feature>
<dbReference type="Proteomes" id="UP001221142">
    <property type="component" value="Unassembled WGS sequence"/>
</dbReference>
<feature type="compositionally biased region" description="Acidic residues" evidence="1">
    <location>
        <begin position="64"/>
        <end position="82"/>
    </location>
</feature>
<dbReference type="GO" id="GO:0000164">
    <property type="term" value="C:protein phosphatase type 1 complex"/>
    <property type="evidence" value="ECO:0007669"/>
    <property type="project" value="TreeGrafter"/>
</dbReference>
<reference evidence="3" key="1">
    <citation type="submission" date="2023-03" db="EMBL/GenBank/DDBJ databases">
        <title>Massive genome expansion in bonnet fungi (Mycena s.s.) driven by repeated elements and novel gene families across ecological guilds.</title>
        <authorList>
            <consortium name="Lawrence Berkeley National Laboratory"/>
            <person name="Harder C.B."/>
            <person name="Miyauchi S."/>
            <person name="Viragh M."/>
            <person name="Kuo A."/>
            <person name="Thoen E."/>
            <person name="Andreopoulos B."/>
            <person name="Lu D."/>
            <person name="Skrede I."/>
            <person name="Drula E."/>
            <person name="Henrissat B."/>
            <person name="Morin E."/>
            <person name="Kohler A."/>
            <person name="Barry K."/>
            <person name="LaButti K."/>
            <person name="Morin E."/>
            <person name="Salamov A."/>
            <person name="Lipzen A."/>
            <person name="Mereny Z."/>
            <person name="Hegedus B."/>
            <person name="Baldrian P."/>
            <person name="Stursova M."/>
            <person name="Weitz H."/>
            <person name="Taylor A."/>
            <person name="Grigoriev I.V."/>
            <person name="Nagy L.G."/>
            <person name="Martin F."/>
            <person name="Kauserud H."/>
        </authorList>
    </citation>
    <scope>NUCLEOTIDE SEQUENCE</scope>
    <source>
        <strain evidence="3">9284</strain>
    </source>
</reference>
<dbReference type="Gene3D" id="2.60.40.2440">
    <property type="entry name" value="Carbohydrate binding type-21 domain"/>
    <property type="match status" value="1"/>
</dbReference>
<dbReference type="PANTHER" id="PTHR12307:SF36">
    <property type="entry name" value="GLYCOGEN-BINDING SUBUNIT 76A"/>
    <property type="match status" value="1"/>
</dbReference>
<dbReference type="GO" id="GO:0005979">
    <property type="term" value="P:regulation of glycogen biosynthetic process"/>
    <property type="evidence" value="ECO:0007669"/>
    <property type="project" value="TreeGrafter"/>
</dbReference>
<dbReference type="InterPro" id="IPR005036">
    <property type="entry name" value="CBM21_dom"/>
</dbReference>
<feature type="compositionally biased region" description="Pro residues" evidence="1">
    <location>
        <begin position="9"/>
        <end position="23"/>
    </location>
</feature>
<feature type="region of interest" description="Disordered" evidence="1">
    <location>
        <begin position="1"/>
        <end position="238"/>
    </location>
</feature>
<name>A0AAD7FXF0_9AGAR</name>
<dbReference type="GO" id="GO:2001069">
    <property type="term" value="F:glycogen binding"/>
    <property type="evidence" value="ECO:0007669"/>
    <property type="project" value="TreeGrafter"/>
</dbReference>
<dbReference type="AlphaFoldDB" id="A0AAD7FXF0"/>
<gene>
    <name evidence="3" type="ORF">FB45DRAFT_278178</name>
</gene>
<dbReference type="InterPro" id="IPR050782">
    <property type="entry name" value="PP1_regulatory_subunit_3"/>
</dbReference>
<dbReference type="PROSITE" id="PS51159">
    <property type="entry name" value="CBM21"/>
    <property type="match status" value="1"/>
</dbReference>
<evidence type="ECO:0000259" key="2">
    <source>
        <dbReference type="PROSITE" id="PS51159"/>
    </source>
</evidence>
<dbReference type="EMBL" id="JARKIF010000003">
    <property type="protein sequence ID" value="KAJ7643576.1"/>
    <property type="molecule type" value="Genomic_DNA"/>
</dbReference>
<comment type="caution">
    <text evidence="3">The sequence shown here is derived from an EMBL/GenBank/DDBJ whole genome shotgun (WGS) entry which is preliminary data.</text>
</comment>
<organism evidence="3 4">
    <name type="scientific">Roridomyces roridus</name>
    <dbReference type="NCBI Taxonomy" id="1738132"/>
    <lineage>
        <taxon>Eukaryota</taxon>
        <taxon>Fungi</taxon>
        <taxon>Dikarya</taxon>
        <taxon>Basidiomycota</taxon>
        <taxon>Agaricomycotina</taxon>
        <taxon>Agaricomycetes</taxon>
        <taxon>Agaricomycetidae</taxon>
        <taxon>Agaricales</taxon>
        <taxon>Marasmiineae</taxon>
        <taxon>Mycenaceae</taxon>
        <taxon>Roridomyces</taxon>
    </lineage>
</organism>
<feature type="compositionally biased region" description="Low complexity" evidence="1">
    <location>
        <begin position="155"/>
        <end position="179"/>
    </location>
</feature>
<dbReference type="PANTHER" id="PTHR12307">
    <property type="entry name" value="PROTEIN PHOSPHATASE 1 REGULATORY SUBUNIT"/>
    <property type="match status" value="1"/>
</dbReference>
<evidence type="ECO:0000313" key="3">
    <source>
        <dbReference type="EMBL" id="KAJ7643576.1"/>
    </source>
</evidence>
<protein>
    <submittedName>
        <fullName evidence="3">Phosphatase regulatory subunit-domain-containing protein</fullName>
    </submittedName>
</protein>
<sequence length="590" mass="63722">MPYSVPGVVAPPPPTAPPYAPPRPSHRRSYTFAANDPTNHGAFTPLGSLPRRSRSPAQFHFRADEDDSSESSDDKHDDEDDGPPPPLRLKQPQPAFRLTPPTTYVRKRSPPSSSINVAVPFPRSSPVPSPTLLSPLPTPQRPAGPARTASHPVILLSNGKPLKSSLKSSSSAPHMSAPSQHLRARSAPSTPSLSSSLSSLASSSASNSDAEDDQNPWDQMGGDGSPFSPGTPKAVHFPAPSEGLETVLLFRRGARPAAVSLGSVVPGSEDTETETETDRDVGVRWRSASLGNGGRAAGDGEGFPFPRLAAGGSPLRPPIPSQFMAQAKPWRYALDGPALVGRVPGRESMVFLESAELCQPSFSTTREGEVKLKGTLIARNAAFEKHVYVRFTLDGWSTTSEVCAKWLEAVTPQEEEAGPGWDRFTWEIRLTDYAAAGGRRGRGLEGRRLEMVVRVWMPWVERGSVAPYVWSDSLVSNPHAASQSKYWVGTGGGGSGEWWDNNGGTNYVVVFQVVHDDARSTSTCPRCNAACESRGVYCERYTVPDLGRQYDDDGRRACCACLFTHHLPDPLPLFVHRTTYATLLDFISPP</sequence>
<proteinExistence type="predicted"/>
<evidence type="ECO:0000256" key="1">
    <source>
        <dbReference type="SAM" id="MobiDB-lite"/>
    </source>
</evidence>
<evidence type="ECO:0000313" key="4">
    <source>
        <dbReference type="Proteomes" id="UP001221142"/>
    </source>
</evidence>
<dbReference type="Pfam" id="PF03370">
    <property type="entry name" value="CBM_21"/>
    <property type="match status" value="1"/>
</dbReference>